<dbReference type="Proteomes" id="UP000321721">
    <property type="component" value="Unassembled WGS sequence"/>
</dbReference>
<protein>
    <recommendedName>
        <fullName evidence="4">Tetratricopeptide repeat protein</fullName>
    </recommendedName>
</protein>
<gene>
    <name evidence="2" type="ORF">FRY74_10725</name>
</gene>
<reference evidence="2 3" key="1">
    <citation type="submission" date="2019-08" db="EMBL/GenBank/DDBJ databases">
        <title>Genome of Vicingus serpentipes NCIMB 15042.</title>
        <authorList>
            <person name="Bowman J.P."/>
        </authorList>
    </citation>
    <scope>NUCLEOTIDE SEQUENCE [LARGE SCALE GENOMIC DNA]</scope>
    <source>
        <strain evidence="2 3">NCIMB 15042</strain>
    </source>
</reference>
<evidence type="ECO:0000256" key="1">
    <source>
        <dbReference type="SAM" id="SignalP"/>
    </source>
</evidence>
<dbReference type="AlphaFoldDB" id="A0A5C6RPJ5"/>
<keyword evidence="1" id="KW-0732">Signal</keyword>
<evidence type="ECO:0000313" key="3">
    <source>
        <dbReference type="Proteomes" id="UP000321721"/>
    </source>
</evidence>
<dbReference type="RefSeq" id="WP_147101399.1">
    <property type="nucleotide sequence ID" value="NZ_VOOS01000005.1"/>
</dbReference>
<sequence>MKLVFTLFILILSLVANAQSFAEQHYQFDVNYKMMHGYYNRGLYQEATQYVDSLKDNRYVNGQVYYFFARVYSLNNEFDKSLFYLKKAVKRGTTKVDVEKMYDLDKFRNSHLNIVFELNYDKWHQEYLSWVAELQIDSVYYKEIMEINSLSNNTRYKRVETIDGDIVYELKDSVEIAAVEKQDSVNFENLTDLFFEKGFPTYRKVGGAAFDAIRMLESNFIKGFNDLDSQWEKIKPLIIKEIELGNLKPFIYGRLEDSYNGITKNPLLYLHPIYTYKDYQVSFNEIVKPKELNIRRKSIGLCPIEIEFWSLAKELPMSLQEIKFK</sequence>
<keyword evidence="3" id="KW-1185">Reference proteome</keyword>
<evidence type="ECO:0008006" key="4">
    <source>
        <dbReference type="Google" id="ProtNLM"/>
    </source>
</evidence>
<dbReference type="SUPFAM" id="SSF81901">
    <property type="entry name" value="HCP-like"/>
    <property type="match status" value="1"/>
</dbReference>
<feature type="chain" id="PRO_5022936526" description="Tetratricopeptide repeat protein" evidence="1">
    <location>
        <begin position="19"/>
        <end position="325"/>
    </location>
</feature>
<comment type="caution">
    <text evidence="2">The sequence shown here is derived from an EMBL/GenBank/DDBJ whole genome shotgun (WGS) entry which is preliminary data.</text>
</comment>
<accession>A0A5C6RPJ5</accession>
<feature type="signal peptide" evidence="1">
    <location>
        <begin position="1"/>
        <end position="18"/>
    </location>
</feature>
<dbReference type="EMBL" id="VOOS01000005">
    <property type="protein sequence ID" value="TXB64258.1"/>
    <property type="molecule type" value="Genomic_DNA"/>
</dbReference>
<name>A0A5C6RPJ5_9FLAO</name>
<evidence type="ECO:0000313" key="2">
    <source>
        <dbReference type="EMBL" id="TXB64258.1"/>
    </source>
</evidence>
<organism evidence="2 3">
    <name type="scientific">Vicingus serpentipes</name>
    <dbReference type="NCBI Taxonomy" id="1926625"/>
    <lineage>
        <taxon>Bacteria</taxon>
        <taxon>Pseudomonadati</taxon>
        <taxon>Bacteroidota</taxon>
        <taxon>Flavobacteriia</taxon>
        <taxon>Flavobacteriales</taxon>
        <taxon>Vicingaceae</taxon>
        <taxon>Vicingus</taxon>
    </lineage>
</organism>
<proteinExistence type="predicted"/>
<dbReference type="OrthoDB" id="1490993at2"/>